<dbReference type="AlphaFoldDB" id="A0A2C9UIS2"/>
<keyword evidence="3" id="KW-1185">Reference proteome</keyword>
<proteinExistence type="predicted"/>
<protein>
    <submittedName>
        <fullName evidence="2">Uncharacterized protein</fullName>
    </submittedName>
</protein>
<dbReference type="Gramene" id="Manes.14G011400.1.v8.1">
    <property type="protein sequence ID" value="Manes.14G011400.1.v8.1.CDS.1"/>
    <property type="gene ID" value="Manes.14G011400.v8.1"/>
</dbReference>
<evidence type="ECO:0000256" key="1">
    <source>
        <dbReference type="SAM" id="Phobius"/>
    </source>
</evidence>
<dbReference type="Proteomes" id="UP000091857">
    <property type="component" value="Chromosome 14"/>
</dbReference>
<organism evidence="2 3">
    <name type="scientific">Manihot esculenta</name>
    <name type="common">Cassava</name>
    <name type="synonym">Jatropha manihot</name>
    <dbReference type="NCBI Taxonomy" id="3983"/>
    <lineage>
        <taxon>Eukaryota</taxon>
        <taxon>Viridiplantae</taxon>
        <taxon>Streptophyta</taxon>
        <taxon>Embryophyta</taxon>
        <taxon>Tracheophyta</taxon>
        <taxon>Spermatophyta</taxon>
        <taxon>Magnoliopsida</taxon>
        <taxon>eudicotyledons</taxon>
        <taxon>Gunneridae</taxon>
        <taxon>Pentapetalae</taxon>
        <taxon>rosids</taxon>
        <taxon>fabids</taxon>
        <taxon>Malpighiales</taxon>
        <taxon>Euphorbiaceae</taxon>
        <taxon>Crotonoideae</taxon>
        <taxon>Manihoteae</taxon>
        <taxon>Manihot</taxon>
    </lineage>
</organism>
<evidence type="ECO:0000313" key="2">
    <source>
        <dbReference type="EMBL" id="OAY30188.1"/>
    </source>
</evidence>
<keyword evidence="1" id="KW-0472">Membrane</keyword>
<accession>A0A2C9UIS2</accession>
<evidence type="ECO:0000313" key="3">
    <source>
        <dbReference type="Proteomes" id="UP000091857"/>
    </source>
</evidence>
<gene>
    <name evidence="2" type="ORF">MANES_14G011400v8</name>
</gene>
<feature type="transmembrane region" description="Helical" evidence="1">
    <location>
        <begin position="18"/>
        <end position="40"/>
    </location>
</feature>
<sequence>MYYLTLVAYYIYFNSLKVMYGVCVLVLGLFYMYILSLAIADTQKLHPSLFNHHHFITNFLFLQLQDTAPPLPPSSNHSYYSLSLLSASSG</sequence>
<keyword evidence="1" id="KW-0812">Transmembrane</keyword>
<reference evidence="3" key="1">
    <citation type="journal article" date="2016" name="Nat. Biotechnol.">
        <title>Sequencing wild and cultivated cassava and related species reveals extensive interspecific hybridization and genetic diversity.</title>
        <authorList>
            <person name="Bredeson J.V."/>
            <person name="Lyons J.B."/>
            <person name="Prochnik S.E."/>
            <person name="Wu G.A."/>
            <person name="Ha C.M."/>
            <person name="Edsinger-Gonzales E."/>
            <person name="Grimwood J."/>
            <person name="Schmutz J."/>
            <person name="Rabbi I.Y."/>
            <person name="Egesi C."/>
            <person name="Nauluvula P."/>
            <person name="Lebot V."/>
            <person name="Ndunguru J."/>
            <person name="Mkamilo G."/>
            <person name="Bart R.S."/>
            <person name="Setter T.L."/>
            <person name="Gleadow R.M."/>
            <person name="Kulakow P."/>
            <person name="Ferguson M.E."/>
            <person name="Rounsley S."/>
            <person name="Rokhsar D.S."/>
        </authorList>
    </citation>
    <scope>NUCLEOTIDE SEQUENCE [LARGE SCALE GENOMIC DNA]</scope>
    <source>
        <strain evidence="3">cv. AM560-2</strain>
    </source>
</reference>
<name>A0A2C9UIS2_MANES</name>
<comment type="caution">
    <text evidence="2">The sequence shown here is derived from an EMBL/GenBank/DDBJ whole genome shotgun (WGS) entry which is preliminary data.</text>
</comment>
<dbReference type="EMBL" id="CM004400">
    <property type="protein sequence ID" value="OAY30188.1"/>
    <property type="molecule type" value="Genomic_DNA"/>
</dbReference>
<keyword evidence="1" id="KW-1133">Transmembrane helix</keyword>